<name>A0A5E7VZR7_PSEFL</name>
<dbReference type="EMBL" id="CABVJH010000001">
    <property type="protein sequence ID" value="VVQ28469.1"/>
    <property type="molecule type" value="Genomic_DNA"/>
</dbReference>
<protein>
    <submittedName>
        <fullName evidence="1">Uncharacterized protein</fullName>
    </submittedName>
</protein>
<proteinExistence type="predicted"/>
<evidence type="ECO:0000313" key="1">
    <source>
        <dbReference type="EMBL" id="VVQ28469.1"/>
    </source>
</evidence>
<sequence>MSPQALTLNFSDALFSTEYEAGNTETIDQSSPLTLLPSDGHGDQVSQYNDPDSSVSFIPSSIHNNTLTMRAPPFQISFVAEQEWEGYVTEVNGEEFKAHLIDLSETDIEEIAEFSINEVSSIHKELVKEGAIFRWSIGYERVRGGTKRKVSSIIFRRLPAWTKRDLSKSISEVESFQNNIIWE</sequence>
<organism evidence="1 2">
    <name type="scientific">Pseudomonas fluorescens</name>
    <dbReference type="NCBI Taxonomy" id="294"/>
    <lineage>
        <taxon>Bacteria</taxon>
        <taxon>Pseudomonadati</taxon>
        <taxon>Pseudomonadota</taxon>
        <taxon>Gammaproteobacteria</taxon>
        <taxon>Pseudomonadales</taxon>
        <taxon>Pseudomonadaceae</taxon>
        <taxon>Pseudomonas</taxon>
    </lineage>
</organism>
<gene>
    <name evidence="1" type="ORF">PS943_00905</name>
</gene>
<dbReference type="RefSeq" id="WP_150655337.1">
    <property type="nucleotide sequence ID" value="NZ_CABVJH010000001.1"/>
</dbReference>
<accession>A0A5E7VZR7</accession>
<dbReference type="AlphaFoldDB" id="A0A5E7VZR7"/>
<reference evidence="1 2" key="1">
    <citation type="submission" date="2019-09" db="EMBL/GenBank/DDBJ databases">
        <authorList>
            <person name="Chandra G."/>
            <person name="Truman W A."/>
        </authorList>
    </citation>
    <scope>NUCLEOTIDE SEQUENCE [LARGE SCALE GENOMIC DNA]</scope>
    <source>
        <strain evidence="1">PS943</strain>
    </source>
</reference>
<dbReference type="Proteomes" id="UP000325645">
    <property type="component" value="Unassembled WGS sequence"/>
</dbReference>
<evidence type="ECO:0000313" key="2">
    <source>
        <dbReference type="Proteomes" id="UP000325645"/>
    </source>
</evidence>